<proteinExistence type="predicted"/>
<dbReference type="AlphaFoldDB" id="A0A067JAC1"/>
<dbReference type="Proteomes" id="UP000027138">
    <property type="component" value="Unassembled WGS sequence"/>
</dbReference>
<gene>
    <name evidence="1" type="ORF">JCGZ_21182</name>
</gene>
<accession>A0A067JAC1</accession>
<dbReference type="EMBL" id="KK915662">
    <property type="protein sequence ID" value="KDP20711.1"/>
    <property type="molecule type" value="Genomic_DNA"/>
</dbReference>
<dbReference type="OrthoDB" id="1898954at2759"/>
<sequence>MWMMGLCLVGYIVAPPLYWHLSDIIVAALRSSSSSSSSSYCPLCPCDCSSQPLLSLPNGLSNNSFTECMKHDPDVSEEMEKSFIELLSEEVRLKEEEALKKQRRVDLALLEAKKMASQYQKEADKCNAGMETCEEARERAEATLEAQRKLSAMWELRALQRGWKEDVSRSRAS</sequence>
<dbReference type="Pfam" id="PF06364">
    <property type="entry name" value="DUF1068"/>
    <property type="match status" value="1"/>
</dbReference>
<dbReference type="KEGG" id="jcu:105649301"/>
<dbReference type="PANTHER" id="PTHR32254:SF14">
    <property type="entry name" value="EXPRESSED PROTEIN"/>
    <property type="match status" value="1"/>
</dbReference>
<protein>
    <submittedName>
        <fullName evidence="1">Uncharacterized protein</fullName>
    </submittedName>
</protein>
<evidence type="ECO:0000313" key="2">
    <source>
        <dbReference type="Proteomes" id="UP000027138"/>
    </source>
</evidence>
<organism evidence="1 2">
    <name type="scientific">Jatropha curcas</name>
    <name type="common">Barbados nut</name>
    <dbReference type="NCBI Taxonomy" id="180498"/>
    <lineage>
        <taxon>Eukaryota</taxon>
        <taxon>Viridiplantae</taxon>
        <taxon>Streptophyta</taxon>
        <taxon>Embryophyta</taxon>
        <taxon>Tracheophyta</taxon>
        <taxon>Spermatophyta</taxon>
        <taxon>Magnoliopsida</taxon>
        <taxon>eudicotyledons</taxon>
        <taxon>Gunneridae</taxon>
        <taxon>Pentapetalae</taxon>
        <taxon>rosids</taxon>
        <taxon>fabids</taxon>
        <taxon>Malpighiales</taxon>
        <taxon>Euphorbiaceae</taxon>
        <taxon>Crotonoideae</taxon>
        <taxon>Jatropheae</taxon>
        <taxon>Jatropha</taxon>
    </lineage>
</organism>
<name>A0A067JAC1_JATCU</name>
<reference evidence="1 2" key="1">
    <citation type="journal article" date="2014" name="PLoS ONE">
        <title>Global Analysis of Gene Expression Profiles in Physic Nut (Jatropha curcas L.) Seedlings Exposed to Salt Stress.</title>
        <authorList>
            <person name="Zhang L."/>
            <person name="Zhang C."/>
            <person name="Wu P."/>
            <person name="Chen Y."/>
            <person name="Li M."/>
            <person name="Jiang H."/>
            <person name="Wu G."/>
        </authorList>
    </citation>
    <scope>NUCLEOTIDE SEQUENCE [LARGE SCALE GENOMIC DNA]</scope>
    <source>
        <strain evidence="2">cv. GZQX0401</strain>
        <tissue evidence="1">Young leaves</tissue>
    </source>
</reference>
<evidence type="ECO:0000313" key="1">
    <source>
        <dbReference type="EMBL" id="KDP20711.1"/>
    </source>
</evidence>
<dbReference type="PANTHER" id="PTHR32254">
    <property type="entry name" value="EXPRESSED PROTEIN"/>
    <property type="match status" value="1"/>
</dbReference>
<dbReference type="STRING" id="180498.A0A067JAC1"/>
<keyword evidence="2" id="KW-1185">Reference proteome</keyword>
<dbReference type="InterPro" id="IPR010471">
    <property type="entry name" value="DUF1068"/>
</dbReference>